<evidence type="ECO:0000259" key="2">
    <source>
        <dbReference type="Pfam" id="PF13477"/>
    </source>
</evidence>
<reference evidence="3 4" key="1">
    <citation type="submission" date="2020-12" db="EMBL/GenBank/DDBJ databases">
        <title>Oil enriched cultivation method for isolating marine PHA-producing bacteria.</title>
        <authorList>
            <person name="Zheng W."/>
            <person name="Yu S."/>
            <person name="Huang Y."/>
        </authorList>
    </citation>
    <scope>NUCLEOTIDE SEQUENCE [LARGE SCALE GENOMIC DNA]</scope>
    <source>
        <strain evidence="3 4">SY-2-6</strain>
    </source>
</reference>
<dbReference type="Proteomes" id="UP000663970">
    <property type="component" value="Unassembled WGS sequence"/>
</dbReference>
<dbReference type="Pfam" id="PF13477">
    <property type="entry name" value="Glyco_trans_4_2"/>
    <property type="match status" value="1"/>
</dbReference>
<gene>
    <name evidence="3" type="ORF">JF544_07725</name>
</gene>
<protein>
    <submittedName>
        <fullName evidence="3">Glycosyltransferase family 4 protein</fullName>
    </submittedName>
</protein>
<dbReference type="InterPro" id="IPR028098">
    <property type="entry name" value="Glyco_trans_4-like_N"/>
</dbReference>
<accession>A0ABS3DUZ3</accession>
<feature type="domain" description="Glycosyltransferase subfamily 4-like N-terminal" evidence="2">
    <location>
        <begin position="5"/>
        <end position="153"/>
    </location>
</feature>
<name>A0ABS3DUZ3_9BACI</name>
<feature type="domain" description="Glycosyl transferase family 1" evidence="1">
    <location>
        <begin position="189"/>
        <end position="353"/>
    </location>
</feature>
<dbReference type="PANTHER" id="PTHR12526">
    <property type="entry name" value="GLYCOSYLTRANSFERASE"/>
    <property type="match status" value="1"/>
</dbReference>
<keyword evidence="4" id="KW-1185">Reference proteome</keyword>
<organism evidence="3 4">
    <name type="scientific">Halobacillus kuroshimensis</name>
    <dbReference type="NCBI Taxonomy" id="302481"/>
    <lineage>
        <taxon>Bacteria</taxon>
        <taxon>Bacillati</taxon>
        <taxon>Bacillota</taxon>
        <taxon>Bacilli</taxon>
        <taxon>Bacillales</taxon>
        <taxon>Bacillaceae</taxon>
        <taxon>Halobacillus</taxon>
    </lineage>
</organism>
<dbReference type="Pfam" id="PF00534">
    <property type="entry name" value="Glycos_transf_1"/>
    <property type="match status" value="1"/>
</dbReference>
<sequence length="374" mass="43040">MEKKKVLVVATVVKAHIMVFHIPILKWFKDNGYETYVCARNDFKSKQDCDIPYCDYYYNLPFERSPLKLNNLITYKKLKKLIELNEFDIIHCHTPVGGAISRLASKNAKSNKTKLIYTAHGFHFYKGAPIINWLLYYPTERWLSKYTDVLLTINKEDFDRAQNFEANSIKYIPGVGIDTKKFDALNINQQRKRSEFDIPESNTVILSVGELNKNKNHEAIIKALAKMNNPEIFYVICGEGPLKKHLEKVSEELNVCDQVKFLGFRKDIAEIIKMSDIFAFPSLREGLSLSLMEVMSSGLPVVCSDIRGNRDLIQQELGGYLVQPNDIEGFSNAIMKIQNDISLIKRMGDYNKKFVKDYDINNVLQHLEEIYAGV</sequence>
<evidence type="ECO:0000313" key="3">
    <source>
        <dbReference type="EMBL" id="MBN8235136.1"/>
    </source>
</evidence>
<dbReference type="InterPro" id="IPR001296">
    <property type="entry name" value="Glyco_trans_1"/>
</dbReference>
<evidence type="ECO:0000259" key="1">
    <source>
        <dbReference type="Pfam" id="PF00534"/>
    </source>
</evidence>
<comment type="caution">
    <text evidence="3">The sequence shown here is derived from an EMBL/GenBank/DDBJ whole genome shotgun (WGS) entry which is preliminary data.</text>
</comment>
<evidence type="ECO:0000313" key="4">
    <source>
        <dbReference type="Proteomes" id="UP000663970"/>
    </source>
</evidence>
<dbReference type="Gene3D" id="3.40.50.2000">
    <property type="entry name" value="Glycogen Phosphorylase B"/>
    <property type="match status" value="2"/>
</dbReference>
<dbReference type="CDD" id="cd03808">
    <property type="entry name" value="GT4_CapM-like"/>
    <property type="match status" value="1"/>
</dbReference>
<dbReference type="EMBL" id="JAEKJY010000002">
    <property type="protein sequence ID" value="MBN8235136.1"/>
    <property type="molecule type" value="Genomic_DNA"/>
</dbReference>
<dbReference type="RefSeq" id="WP_206933244.1">
    <property type="nucleotide sequence ID" value="NZ_JAEKJY010000002.1"/>
</dbReference>
<proteinExistence type="predicted"/>
<dbReference type="SUPFAM" id="SSF53756">
    <property type="entry name" value="UDP-Glycosyltransferase/glycogen phosphorylase"/>
    <property type="match status" value="1"/>
</dbReference>
<dbReference type="PANTHER" id="PTHR12526:SF630">
    <property type="entry name" value="GLYCOSYLTRANSFERASE"/>
    <property type="match status" value="1"/>
</dbReference>